<dbReference type="AlphaFoldDB" id="A0A1E3AGB1"/>
<feature type="chain" id="PRO_5009122876" description="FG-GAP repeat protein" evidence="1">
    <location>
        <begin position="24"/>
        <end position="216"/>
    </location>
</feature>
<sequence length="216" mass="23444">MKKRLLYLPLLLCLLFLTGCGQAGNENIPAIETFPLTPSREGTETVTALIEKLPAGYEEDTCFNVTPESISEKYGFTIYKYDSSCASFLMYEEAVYPLGEWFGGYGATSFAVADMNGDGEKEVYFTFSWGSGIHRSQIGYFDTADKTMTVFDYSDYTGDMVLKTDGKGSLYACHAVCDASSFVDIQLTGETKAASIICESGLISLVPEEASSSTGG</sequence>
<gene>
    <name evidence="2" type="ORF">BEI61_03341</name>
</gene>
<evidence type="ECO:0008006" key="4">
    <source>
        <dbReference type="Google" id="ProtNLM"/>
    </source>
</evidence>
<dbReference type="PROSITE" id="PS51257">
    <property type="entry name" value="PROKAR_LIPOPROTEIN"/>
    <property type="match status" value="1"/>
</dbReference>
<organism evidence="2 3">
    <name type="scientific">Eisenbergiella tayi</name>
    <dbReference type="NCBI Taxonomy" id="1432052"/>
    <lineage>
        <taxon>Bacteria</taxon>
        <taxon>Bacillati</taxon>
        <taxon>Bacillota</taxon>
        <taxon>Clostridia</taxon>
        <taxon>Lachnospirales</taxon>
        <taxon>Lachnospiraceae</taxon>
        <taxon>Eisenbergiella</taxon>
    </lineage>
</organism>
<protein>
    <recommendedName>
        <fullName evidence="4">FG-GAP repeat protein</fullName>
    </recommendedName>
</protein>
<accession>A0A1E3AGB1</accession>
<name>A0A1E3AGB1_9FIRM</name>
<dbReference type="RefSeq" id="WP_069153098.1">
    <property type="nucleotide sequence ID" value="NZ_MCGH01000002.1"/>
</dbReference>
<dbReference type="Proteomes" id="UP000094067">
    <property type="component" value="Unassembled WGS sequence"/>
</dbReference>
<reference evidence="2 3" key="1">
    <citation type="submission" date="2016-07" db="EMBL/GenBank/DDBJ databases">
        <title>Characterization of isolates of Eisenbergiella tayi derived from blood cultures, using whole genome sequencing.</title>
        <authorList>
            <person name="Burdz T."/>
            <person name="Wiebe D."/>
            <person name="Huynh C."/>
            <person name="Bernard K."/>
        </authorList>
    </citation>
    <scope>NUCLEOTIDE SEQUENCE [LARGE SCALE GENOMIC DNA]</scope>
    <source>
        <strain evidence="2 3">NML 110608</strain>
    </source>
</reference>
<keyword evidence="1" id="KW-0732">Signal</keyword>
<dbReference type="EMBL" id="MCGH01000002">
    <property type="protein sequence ID" value="ODM07451.1"/>
    <property type="molecule type" value="Genomic_DNA"/>
</dbReference>
<comment type="caution">
    <text evidence="2">The sequence shown here is derived from an EMBL/GenBank/DDBJ whole genome shotgun (WGS) entry which is preliminary data.</text>
</comment>
<evidence type="ECO:0000256" key="1">
    <source>
        <dbReference type="SAM" id="SignalP"/>
    </source>
</evidence>
<evidence type="ECO:0000313" key="2">
    <source>
        <dbReference type="EMBL" id="ODM07451.1"/>
    </source>
</evidence>
<evidence type="ECO:0000313" key="3">
    <source>
        <dbReference type="Proteomes" id="UP000094067"/>
    </source>
</evidence>
<feature type="signal peptide" evidence="1">
    <location>
        <begin position="1"/>
        <end position="23"/>
    </location>
</feature>
<proteinExistence type="predicted"/>